<dbReference type="InterPro" id="IPR038497">
    <property type="entry name" value="ATPase_V1-cplx_hsu_C_sf"/>
</dbReference>
<dbReference type="SUPFAM" id="SSF48371">
    <property type="entry name" value="ARM repeat"/>
    <property type="match status" value="1"/>
</dbReference>
<reference evidence="6" key="3">
    <citation type="submission" date="2023-05" db="EMBL/GenBank/DDBJ databases">
        <authorList>
            <person name="Smith C.H."/>
        </authorList>
    </citation>
    <scope>NUCLEOTIDE SEQUENCE</scope>
    <source>
        <strain evidence="6">CHS0354</strain>
        <tissue evidence="6">Mantle</tissue>
    </source>
</reference>
<dbReference type="FunFam" id="1.25.40.150:FF:000001">
    <property type="entry name" value="V-type proton ATPase subunit H"/>
    <property type="match status" value="1"/>
</dbReference>
<dbReference type="EMBL" id="JAEAOA010000229">
    <property type="protein sequence ID" value="KAK3594840.1"/>
    <property type="molecule type" value="Genomic_DNA"/>
</dbReference>
<evidence type="ECO:0000256" key="4">
    <source>
        <dbReference type="ARBA" id="ARBA00023065"/>
    </source>
</evidence>
<evidence type="ECO:0000313" key="7">
    <source>
        <dbReference type="Proteomes" id="UP001195483"/>
    </source>
</evidence>
<dbReference type="Gene3D" id="1.25.40.150">
    <property type="entry name" value="V-type ATPase, subunit H, C-terminal domain"/>
    <property type="match status" value="1"/>
</dbReference>
<dbReference type="AlphaFoldDB" id="A0AAE0VZJ8"/>
<dbReference type="GO" id="GO:0046961">
    <property type="term" value="F:proton-transporting ATPase activity, rotational mechanism"/>
    <property type="evidence" value="ECO:0007669"/>
    <property type="project" value="InterPro"/>
</dbReference>
<evidence type="ECO:0000259" key="5">
    <source>
        <dbReference type="Pfam" id="PF11698"/>
    </source>
</evidence>
<evidence type="ECO:0000256" key="1">
    <source>
        <dbReference type="ARBA" id="ARBA00008613"/>
    </source>
</evidence>
<keyword evidence="3" id="KW-0375">Hydrogen ion transport</keyword>
<keyword evidence="4" id="KW-0406">Ion transport</keyword>
<comment type="similarity">
    <text evidence="1">Belongs to the V-ATPase H subunit family.</text>
</comment>
<dbReference type="InterPro" id="IPR004908">
    <property type="entry name" value="ATPase_V1-cplx_hsu"/>
</dbReference>
<dbReference type="CDD" id="cd00256">
    <property type="entry name" value="VATPase_H"/>
    <property type="match status" value="1"/>
</dbReference>
<comment type="caution">
    <text evidence="6">The sequence shown here is derived from an EMBL/GenBank/DDBJ whole genome shotgun (WGS) entry which is preliminary data.</text>
</comment>
<gene>
    <name evidence="6" type="ORF">CHS0354_002891</name>
</gene>
<sequence length="509" mass="59103">MKRSQTYSIEGPKELRKGKYLDMNEEDIQLRRFSLPVNLPTTPQVSKGAQVATSLLQQRANDVRSNRVNWQSYLQGQMISAEDYNFISKFDSTSAEGRAAMLKDPAGRMQFAKTFFSLMSHIAKDQTLQYILTMLDDVLQEDKSRVEILREYAKKNKESVWSPFLHLLDRNDRFIVNQTSRIIAKIACWSKEGMENNDLKFYLNWLKDQLRLPGNEYMQTAARCLQMMLRIDNYRKMFSLVDGISTIISVLSGSKVGFQIQYQLIFCLWCLTFNVSLAQRMSKFNVIPLLADILSESVKEKVSRIVLATFRNQLEKVEERDIVQENALAMVQCKVLKQLELLEARKFDDPDIVEDLQFLQEKLQESVQDMSSFDEYASEVKSGRLEWGPVHKSERFWRENAIRLNEKNYELLKILVKLLQESRDPLILSVAAHDIGEFVRYYPRGKNVIEQLGAKQLVMQYLSHEDPNVRYEALIAVQKLMVHNWEYLGKQLNQSSEQKDNPATVSAKA</sequence>
<reference evidence="6" key="1">
    <citation type="journal article" date="2021" name="Genome Biol. Evol.">
        <title>A High-Quality Reference Genome for a Parasitic Bivalve with Doubly Uniparental Inheritance (Bivalvia: Unionida).</title>
        <authorList>
            <person name="Smith C.H."/>
        </authorList>
    </citation>
    <scope>NUCLEOTIDE SEQUENCE</scope>
    <source>
        <strain evidence="6">CHS0354</strain>
    </source>
</reference>
<protein>
    <recommendedName>
        <fullName evidence="5">ATPase V1 complex subunit H C-terminal domain-containing protein</fullName>
    </recommendedName>
</protein>
<reference evidence="6" key="2">
    <citation type="journal article" date="2021" name="Genome Biol. Evol.">
        <title>Developing a high-quality reference genome for a parasitic bivalve with doubly uniparental inheritance (Bivalvia: Unionida).</title>
        <authorList>
            <person name="Smith C.H."/>
        </authorList>
    </citation>
    <scope>NUCLEOTIDE SEQUENCE</scope>
    <source>
        <strain evidence="6">CHS0354</strain>
        <tissue evidence="6">Mantle</tissue>
    </source>
</reference>
<dbReference type="InterPro" id="IPR011989">
    <property type="entry name" value="ARM-like"/>
</dbReference>
<name>A0AAE0VZJ8_9BIVA</name>
<dbReference type="InterPro" id="IPR016024">
    <property type="entry name" value="ARM-type_fold"/>
</dbReference>
<accession>A0AAE0VZJ8</accession>
<dbReference type="InterPro" id="IPR011987">
    <property type="entry name" value="ATPase_V1-cplx_hsu_C"/>
</dbReference>
<dbReference type="PIRSF" id="PIRSF032184">
    <property type="entry name" value="ATPase_V1_H"/>
    <property type="match status" value="1"/>
</dbReference>
<evidence type="ECO:0000256" key="3">
    <source>
        <dbReference type="ARBA" id="ARBA00022781"/>
    </source>
</evidence>
<dbReference type="PANTHER" id="PTHR10698">
    <property type="entry name" value="V-TYPE PROTON ATPASE SUBUNIT H"/>
    <property type="match status" value="1"/>
</dbReference>
<keyword evidence="7" id="KW-1185">Reference proteome</keyword>
<dbReference type="Pfam" id="PF11698">
    <property type="entry name" value="V-ATPase_H_C"/>
    <property type="match status" value="1"/>
</dbReference>
<dbReference type="Proteomes" id="UP001195483">
    <property type="component" value="Unassembled WGS sequence"/>
</dbReference>
<evidence type="ECO:0000256" key="2">
    <source>
        <dbReference type="ARBA" id="ARBA00022448"/>
    </source>
</evidence>
<dbReference type="GO" id="GO:0000221">
    <property type="term" value="C:vacuolar proton-transporting V-type ATPase, V1 domain"/>
    <property type="evidence" value="ECO:0007669"/>
    <property type="project" value="InterPro"/>
</dbReference>
<proteinExistence type="inferred from homology"/>
<dbReference type="FunFam" id="1.25.10.10:FF:000067">
    <property type="entry name" value="V-type proton ATPase subunit H"/>
    <property type="match status" value="1"/>
</dbReference>
<dbReference type="Gene3D" id="1.25.10.10">
    <property type="entry name" value="Leucine-rich Repeat Variant"/>
    <property type="match status" value="1"/>
</dbReference>
<feature type="domain" description="ATPase V1 complex subunit H C-terminal" evidence="5">
    <location>
        <begin position="370"/>
        <end position="485"/>
    </location>
</feature>
<dbReference type="Pfam" id="PF03224">
    <property type="entry name" value="V-ATPase_H_N"/>
    <property type="match status" value="1"/>
</dbReference>
<dbReference type="GO" id="GO:0005765">
    <property type="term" value="C:lysosomal membrane"/>
    <property type="evidence" value="ECO:0007669"/>
    <property type="project" value="TreeGrafter"/>
</dbReference>
<dbReference type="PANTHER" id="PTHR10698:SF0">
    <property type="entry name" value="V-TYPE PROTON ATPASE SUBUNIT H"/>
    <property type="match status" value="1"/>
</dbReference>
<keyword evidence="2" id="KW-0813">Transport</keyword>
<organism evidence="6 7">
    <name type="scientific">Potamilus streckersoni</name>
    <dbReference type="NCBI Taxonomy" id="2493646"/>
    <lineage>
        <taxon>Eukaryota</taxon>
        <taxon>Metazoa</taxon>
        <taxon>Spiralia</taxon>
        <taxon>Lophotrochozoa</taxon>
        <taxon>Mollusca</taxon>
        <taxon>Bivalvia</taxon>
        <taxon>Autobranchia</taxon>
        <taxon>Heteroconchia</taxon>
        <taxon>Palaeoheterodonta</taxon>
        <taxon>Unionida</taxon>
        <taxon>Unionoidea</taxon>
        <taxon>Unionidae</taxon>
        <taxon>Ambleminae</taxon>
        <taxon>Lampsilini</taxon>
        <taxon>Potamilus</taxon>
    </lineage>
</organism>
<evidence type="ECO:0000313" key="6">
    <source>
        <dbReference type="EMBL" id="KAK3594840.1"/>
    </source>
</evidence>